<dbReference type="Proteomes" id="UP001058682">
    <property type="component" value="Chromosome"/>
</dbReference>
<dbReference type="AlphaFoldDB" id="A0AAE9MX06"/>
<accession>A0AAE9MX06</accession>
<proteinExistence type="predicted"/>
<organism evidence="2 3">
    <name type="scientific">Treponema putidum</name>
    <dbReference type="NCBI Taxonomy" id="221027"/>
    <lineage>
        <taxon>Bacteria</taxon>
        <taxon>Pseudomonadati</taxon>
        <taxon>Spirochaetota</taxon>
        <taxon>Spirochaetia</taxon>
        <taxon>Spirochaetales</taxon>
        <taxon>Treponemataceae</taxon>
        <taxon>Treponema</taxon>
    </lineage>
</organism>
<dbReference type="Proteomes" id="UP001059401">
    <property type="component" value="Chromosome"/>
</dbReference>
<dbReference type="EMBL" id="CP038804">
    <property type="protein sequence ID" value="UTY34828.1"/>
    <property type="molecule type" value="Genomic_DNA"/>
</dbReference>
<dbReference type="EMBL" id="CP038802">
    <property type="protein sequence ID" value="UTY29968.1"/>
    <property type="molecule type" value="Genomic_DNA"/>
</dbReference>
<protein>
    <submittedName>
        <fullName evidence="2">Uncharacterized protein</fullName>
    </submittedName>
</protein>
<reference evidence="2" key="1">
    <citation type="submission" date="2019-04" db="EMBL/GenBank/DDBJ databases">
        <title>Whole genome sequencing of oral phylogroup 2 treponemes.</title>
        <authorList>
            <person name="Chan Y."/>
            <person name="Zeng H.H."/>
            <person name="Yu X.L."/>
            <person name="Leung W.K."/>
            <person name="Watt R.M."/>
        </authorList>
    </citation>
    <scope>NUCLEOTIDE SEQUENCE</scope>
    <source>
        <strain evidence="2">OMZ 835</strain>
        <strain evidence="1">OMZ 847</strain>
    </source>
</reference>
<evidence type="ECO:0000313" key="1">
    <source>
        <dbReference type="EMBL" id="UTY29968.1"/>
    </source>
</evidence>
<evidence type="ECO:0000313" key="4">
    <source>
        <dbReference type="Proteomes" id="UP001059401"/>
    </source>
</evidence>
<evidence type="ECO:0000313" key="3">
    <source>
        <dbReference type="Proteomes" id="UP001058682"/>
    </source>
</evidence>
<sequence>MKIFIGDTINSSAEIQPHCLSSSFVLLTKHRLFYVLFHFVAKALLKTFFGS</sequence>
<keyword evidence="4" id="KW-1185">Reference proteome</keyword>
<gene>
    <name evidence="2" type="ORF">E4N74_00030</name>
    <name evidence="1" type="ORF">E4N76_00030</name>
</gene>
<evidence type="ECO:0000313" key="2">
    <source>
        <dbReference type="EMBL" id="UTY34828.1"/>
    </source>
</evidence>
<name>A0AAE9MX06_9SPIR</name>